<evidence type="ECO:0000256" key="2">
    <source>
        <dbReference type="ARBA" id="ARBA00023125"/>
    </source>
</evidence>
<dbReference type="SUPFAM" id="SSF47413">
    <property type="entry name" value="lambda repressor-like DNA-binding domains"/>
    <property type="match status" value="1"/>
</dbReference>
<dbReference type="CDD" id="cd01392">
    <property type="entry name" value="HTH_LacI"/>
    <property type="match status" value="1"/>
</dbReference>
<dbReference type="PANTHER" id="PTHR30146">
    <property type="entry name" value="LACI-RELATED TRANSCRIPTIONAL REPRESSOR"/>
    <property type="match status" value="1"/>
</dbReference>
<feature type="domain" description="HTH lacI-type" evidence="5">
    <location>
        <begin position="9"/>
        <end position="63"/>
    </location>
</feature>
<dbReference type="RefSeq" id="WP_326019916.1">
    <property type="nucleotide sequence ID" value="NZ_JAOZYC010000137.1"/>
</dbReference>
<dbReference type="Gene3D" id="1.10.260.40">
    <property type="entry name" value="lambda repressor-like DNA-binding domains"/>
    <property type="match status" value="1"/>
</dbReference>
<feature type="region of interest" description="Disordered" evidence="4">
    <location>
        <begin position="329"/>
        <end position="386"/>
    </location>
</feature>
<dbReference type="Gene3D" id="3.40.50.2300">
    <property type="match status" value="2"/>
</dbReference>
<accession>A0ABU6FA56</accession>
<protein>
    <submittedName>
        <fullName evidence="6">LacI family transcriptional regulator</fullName>
    </submittedName>
</protein>
<organism evidence="6 7">
    <name type="scientific">Streptomyces endophyticus</name>
    <dbReference type="NCBI Taxonomy" id="714166"/>
    <lineage>
        <taxon>Bacteria</taxon>
        <taxon>Bacillati</taxon>
        <taxon>Actinomycetota</taxon>
        <taxon>Actinomycetes</taxon>
        <taxon>Kitasatosporales</taxon>
        <taxon>Streptomycetaceae</taxon>
        <taxon>Streptomyces</taxon>
    </lineage>
</organism>
<dbReference type="InterPro" id="IPR028082">
    <property type="entry name" value="Peripla_BP_I"/>
</dbReference>
<sequence length="386" mass="40697">MRRTPSRRSTLKDIAEEARVSESAVSLALNGRPGVSPATRQRVRAVADRLGWQPSAAARALNGDSTATVGLVLARPAHALGAEFFFLQLVSGIQEALAGRSIGLLFLVVPDLDAECAAYRRWWAERRVDGVLVVDPRDGDPRPSLLDELGLPAAFVGSVPRGEGGSAHPGISSVWASDTRAMAGIVQHLHGLGHRRIAHIAGLPHLAHTQQRMRSLRDEAERLGLDPADVRSIPTDYSRQQGVDATRQVLDTHGARPTAIVYDTDVLAVAGLGVAASLGIEVPGALTLVAWDESVLTGSTHPPLSALVRDTPAFGRHAAEELLALIDGGPARTVEDETPRLVPRGSSGPAPADRGRAPTGRAPTRRAPTGRAPTRRAPTGRGPTPG</sequence>
<dbReference type="SUPFAM" id="SSF53822">
    <property type="entry name" value="Periplasmic binding protein-like I"/>
    <property type="match status" value="1"/>
</dbReference>
<feature type="compositionally biased region" description="Low complexity" evidence="4">
    <location>
        <begin position="357"/>
        <end position="386"/>
    </location>
</feature>
<dbReference type="PROSITE" id="PS50932">
    <property type="entry name" value="HTH_LACI_2"/>
    <property type="match status" value="1"/>
</dbReference>
<evidence type="ECO:0000256" key="1">
    <source>
        <dbReference type="ARBA" id="ARBA00023015"/>
    </source>
</evidence>
<dbReference type="CDD" id="cd06267">
    <property type="entry name" value="PBP1_LacI_sugar_binding-like"/>
    <property type="match status" value="1"/>
</dbReference>
<keyword evidence="7" id="KW-1185">Reference proteome</keyword>
<dbReference type="InterPro" id="IPR010982">
    <property type="entry name" value="Lambda_DNA-bd_dom_sf"/>
</dbReference>
<evidence type="ECO:0000256" key="3">
    <source>
        <dbReference type="ARBA" id="ARBA00023163"/>
    </source>
</evidence>
<dbReference type="PANTHER" id="PTHR30146:SF155">
    <property type="entry name" value="ALANINE RACEMASE"/>
    <property type="match status" value="1"/>
</dbReference>
<keyword evidence="3" id="KW-0804">Transcription</keyword>
<dbReference type="InterPro" id="IPR046335">
    <property type="entry name" value="LacI/GalR-like_sensor"/>
</dbReference>
<evidence type="ECO:0000256" key="4">
    <source>
        <dbReference type="SAM" id="MobiDB-lite"/>
    </source>
</evidence>
<dbReference type="InterPro" id="IPR000843">
    <property type="entry name" value="HTH_LacI"/>
</dbReference>
<evidence type="ECO:0000259" key="5">
    <source>
        <dbReference type="PROSITE" id="PS50932"/>
    </source>
</evidence>
<proteinExistence type="predicted"/>
<name>A0ABU6FA56_9ACTN</name>
<dbReference type="SMART" id="SM00354">
    <property type="entry name" value="HTH_LACI"/>
    <property type="match status" value="1"/>
</dbReference>
<dbReference type="Pfam" id="PF00356">
    <property type="entry name" value="LacI"/>
    <property type="match status" value="1"/>
</dbReference>
<keyword evidence="1" id="KW-0805">Transcription regulation</keyword>
<dbReference type="Proteomes" id="UP001354931">
    <property type="component" value="Unassembled WGS sequence"/>
</dbReference>
<keyword evidence="2" id="KW-0238">DNA-binding</keyword>
<dbReference type="PROSITE" id="PS00356">
    <property type="entry name" value="HTH_LACI_1"/>
    <property type="match status" value="1"/>
</dbReference>
<dbReference type="EMBL" id="JAOZYC010000137">
    <property type="protein sequence ID" value="MEB8340927.1"/>
    <property type="molecule type" value="Genomic_DNA"/>
</dbReference>
<gene>
    <name evidence="6" type="ORF">OKJ99_25835</name>
</gene>
<comment type="caution">
    <text evidence="6">The sequence shown here is derived from an EMBL/GenBank/DDBJ whole genome shotgun (WGS) entry which is preliminary data.</text>
</comment>
<evidence type="ECO:0000313" key="7">
    <source>
        <dbReference type="Proteomes" id="UP001354931"/>
    </source>
</evidence>
<reference evidence="6 7" key="1">
    <citation type="submission" date="2022-10" db="EMBL/GenBank/DDBJ databases">
        <authorList>
            <person name="Xie J."/>
            <person name="Shen N."/>
        </authorList>
    </citation>
    <scope>NUCLEOTIDE SEQUENCE [LARGE SCALE GENOMIC DNA]</scope>
    <source>
        <strain evidence="6 7">YIM65594</strain>
    </source>
</reference>
<evidence type="ECO:0000313" key="6">
    <source>
        <dbReference type="EMBL" id="MEB8340927.1"/>
    </source>
</evidence>
<dbReference type="Pfam" id="PF13377">
    <property type="entry name" value="Peripla_BP_3"/>
    <property type="match status" value="1"/>
</dbReference>